<dbReference type="EMBL" id="CVRB01000001">
    <property type="protein sequence ID" value="CRK80185.1"/>
    <property type="molecule type" value="Genomic_DNA"/>
</dbReference>
<dbReference type="SUPFAM" id="SSF51182">
    <property type="entry name" value="RmlC-like cupins"/>
    <property type="match status" value="1"/>
</dbReference>
<dbReference type="InterPro" id="IPR051804">
    <property type="entry name" value="Carb_Metab_Reg_Kinase/Isom"/>
</dbReference>
<dbReference type="PIRSF" id="PIRSF026713">
    <property type="entry name" value="PMI_Firm_long_prd"/>
    <property type="match status" value="1"/>
</dbReference>
<dbReference type="CDD" id="cd07010">
    <property type="entry name" value="cupin_PMI_type_I_N_bac"/>
    <property type="match status" value="1"/>
</dbReference>
<dbReference type="AlphaFoldDB" id="A0A0U1NQC0"/>
<dbReference type="PANTHER" id="PTHR42742:SF3">
    <property type="entry name" value="FRUCTOKINASE"/>
    <property type="match status" value="1"/>
</dbReference>
<dbReference type="InterPro" id="IPR016847">
    <property type="entry name" value="Man6P_Isoase_Firm_lng_prd"/>
</dbReference>
<keyword evidence="2" id="KW-0862">Zinc</keyword>
<dbReference type="GO" id="GO:0016853">
    <property type="term" value="F:isomerase activity"/>
    <property type="evidence" value="ECO:0007669"/>
    <property type="project" value="UniProtKB-KW"/>
</dbReference>
<organism evidence="3 4">
    <name type="scientific">Neobacillus massiliamazoniensis</name>
    <dbReference type="NCBI Taxonomy" id="1499688"/>
    <lineage>
        <taxon>Bacteria</taxon>
        <taxon>Bacillati</taxon>
        <taxon>Bacillota</taxon>
        <taxon>Bacilli</taxon>
        <taxon>Bacillales</taxon>
        <taxon>Bacillaceae</taxon>
        <taxon>Neobacillus</taxon>
    </lineage>
</organism>
<gene>
    <name evidence="3" type="primary">manA_1</name>
    <name evidence="3" type="ORF">BN000_00066</name>
</gene>
<evidence type="ECO:0000256" key="1">
    <source>
        <dbReference type="ARBA" id="ARBA00022723"/>
    </source>
</evidence>
<proteinExistence type="predicted"/>
<dbReference type="GO" id="GO:0046872">
    <property type="term" value="F:metal ion binding"/>
    <property type="evidence" value="ECO:0007669"/>
    <property type="project" value="UniProtKB-KW"/>
</dbReference>
<dbReference type="InterPro" id="IPR014710">
    <property type="entry name" value="RmlC-like_jellyroll"/>
</dbReference>
<dbReference type="Gene3D" id="2.60.120.10">
    <property type="entry name" value="Jelly Rolls"/>
    <property type="match status" value="1"/>
</dbReference>
<keyword evidence="4" id="KW-1185">Reference proteome</keyword>
<dbReference type="InterPro" id="IPR011051">
    <property type="entry name" value="RmlC_Cupin_sf"/>
</dbReference>
<evidence type="ECO:0000313" key="3">
    <source>
        <dbReference type="EMBL" id="CRK80185.1"/>
    </source>
</evidence>
<keyword evidence="1" id="KW-0479">Metal-binding</keyword>
<evidence type="ECO:0000313" key="4">
    <source>
        <dbReference type="Proteomes" id="UP000199087"/>
    </source>
</evidence>
<keyword evidence="3" id="KW-0413">Isomerase</keyword>
<reference evidence="4" key="1">
    <citation type="submission" date="2015-05" db="EMBL/GenBank/DDBJ databases">
        <authorList>
            <person name="Urmite Genomes"/>
        </authorList>
    </citation>
    <scope>NUCLEOTIDE SEQUENCE [LARGE SCALE GENOMIC DNA]</scope>
    <source>
        <strain evidence="4">LF1</strain>
    </source>
</reference>
<protein>
    <submittedName>
        <fullName evidence="3">Mannose-6-phosphate isomerase, class I</fullName>
    </submittedName>
</protein>
<dbReference type="STRING" id="1499688.BN000_00066"/>
<name>A0A0U1NQC0_9BACI</name>
<dbReference type="Proteomes" id="UP000199087">
    <property type="component" value="Unassembled WGS sequence"/>
</dbReference>
<sequence>MSNYDKFPEIRILGKENSAWQGYKDIQNEISKSINDIQNSNVVLMVDCYPGVRYQEILEGLILPLRPDLIIHSDDLAFSGEKITEMIQRNLTDDRVFGVMSSHKLSEFFDPTLVDNARASIAKIESGLIVVYGVGARLICNPNVLIYADLARWEIQQRYRSKELGNWKMKNFDEDTLRKYKRGYFVEWRFADRHKKELFTEIDYLLDTNEKNDPKMISGHAYLNGLQQIVTQPFRVVPYFDPGVWGGQWMKEVCNLDRNQENFAWSFDGVPEENSLYLRYNDVKIEVPAINLVFRHPVELLGDKVHARFGTEFPIRFDFLDTVEGQKLSLQVHPLTEYIQENFGMHYTQDESYYILDAKEDATVYLGVKENVNKEEMFEDLRKANEGLESFRAEKYVNKFPARKHDHFLIPAGTIHCSGENCMVLEISATPYIFTFKLWDWDRVGLDGLPRPVHIEHGEKVIQWNRDTKWVEENLINRIEAIKEEEHWIEERTGLHEREFIETRRHWFSKMTSHQTNGSVHVLNLVEGEEAIIESPTDNFEPFIVHYAETFFIPENVKEYTIRPYGRAEGKTIGVIQAFVRV</sequence>
<dbReference type="RefSeq" id="WP_218055131.1">
    <property type="nucleotide sequence ID" value="NZ_CVRB01000001.1"/>
</dbReference>
<evidence type="ECO:0000256" key="2">
    <source>
        <dbReference type="ARBA" id="ARBA00022833"/>
    </source>
</evidence>
<dbReference type="PANTHER" id="PTHR42742">
    <property type="entry name" value="TRANSCRIPTIONAL REPRESSOR MPRA"/>
    <property type="match status" value="1"/>
</dbReference>
<accession>A0A0U1NQC0</accession>